<keyword evidence="2 3" id="KW-0040">ANK repeat</keyword>
<accession>A0A8B8CZW0</accession>
<dbReference type="Pfam" id="PF07525">
    <property type="entry name" value="SOCS_box"/>
    <property type="match status" value="1"/>
</dbReference>
<feature type="repeat" description="ANK" evidence="3">
    <location>
        <begin position="237"/>
        <end position="269"/>
    </location>
</feature>
<dbReference type="SMART" id="SM00969">
    <property type="entry name" value="SOCS_box"/>
    <property type="match status" value="1"/>
</dbReference>
<feature type="domain" description="SOCS box" evidence="5">
    <location>
        <begin position="442"/>
        <end position="480"/>
    </location>
</feature>
<dbReference type="SUPFAM" id="SSF48403">
    <property type="entry name" value="Ankyrin repeat"/>
    <property type="match status" value="1"/>
</dbReference>
<evidence type="ECO:0000313" key="7">
    <source>
        <dbReference type="RefSeq" id="XP_022320051.1"/>
    </source>
</evidence>
<dbReference type="RefSeq" id="XP_022321383.1">
    <property type="nucleotide sequence ID" value="XM_022465675.1"/>
</dbReference>
<organism evidence="6 7">
    <name type="scientific">Crassostrea virginica</name>
    <name type="common">Eastern oyster</name>
    <dbReference type="NCBI Taxonomy" id="6565"/>
    <lineage>
        <taxon>Eukaryota</taxon>
        <taxon>Metazoa</taxon>
        <taxon>Spiralia</taxon>
        <taxon>Lophotrochozoa</taxon>
        <taxon>Mollusca</taxon>
        <taxon>Bivalvia</taxon>
        <taxon>Autobranchia</taxon>
        <taxon>Pteriomorphia</taxon>
        <taxon>Ostreida</taxon>
        <taxon>Ostreoidea</taxon>
        <taxon>Ostreidae</taxon>
        <taxon>Crassostrea</taxon>
    </lineage>
</organism>
<dbReference type="GeneID" id="111122555"/>
<dbReference type="RefSeq" id="XP_022320051.1">
    <property type="nucleotide sequence ID" value="XM_022464343.1"/>
</dbReference>
<feature type="region of interest" description="Disordered" evidence="4">
    <location>
        <begin position="1"/>
        <end position="20"/>
    </location>
</feature>
<gene>
    <name evidence="7" type="primary">LOC111122555</name>
    <name evidence="8" type="synonym">LOC111123375</name>
</gene>
<evidence type="ECO:0000259" key="5">
    <source>
        <dbReference type="PROSITE" id="PS50225"/>
    </source>
</evidence>
<evidence type="ECO:0000256" key="3">
    <source>
        <dbReference type="PROSITE-ProRule" id="PRU00023"/>
    </source>
</evidence>
<evidence type="ECO:0000256" key="2">
    <source>
        <dbReference type="ARBA" id="ARBA00023043"/>
    </source>
</evidence>
<reference evidence="7 8" key="1">
    <citation type="submission" date="2025-04" db="UniProtKB">
        <authorList>
            <consortium name="RefSeq"/>
        </authorList>
    </citation>
    <scope>IDENTIFICATION</scope>
    <source>
        <tissue evidence="7 8">Whole sample</tissue>
    </source>
</reference>
<dbReference type="OrthoDB" id="366390at2759"/>
<evidence type="ECO:0000256" key="4">
    <source>
        <dbReference type="SAM" id="MobiDB-lite"/>
    </source>
</evidence>
<keyword evidence="1" id="KW-0677">Repeat</keyword>
<evidence type="ECO:0000313" key="6">
    <source>
        <dbReference type="Proteomes" id="UP000694844"/>
    </source>
</evidence>
<feature type="repeat" description="ANK" evidence="3">
    <location>
        <begin position="270"/>
        <end position="302"/>
    </location>
</feature>
<evidence type="ECO:0000256" key="1">
    <source>
        <dbReference type="ARBA" id="ARBA00022737"/>
    </source>
</evidence>
<dbReference type="KEGG" id="cvn:111123375"/>
<dbReference type="InterPro" id="IPR002110">
    <property type="entry name" value="Ankyrin_rpt"/>
</dbReference>
<dbReference type="Proteomes" id="UP000694844">
    <property type="component" value="Chromosome 3"/>
</dbReference>
<feature type="repeat" description="ANK" evidence="3">
    <location>
        <begin position="90"/>
        <end position="122"/>
    </location>
</feature>
<dbReference type="PANTHER" id="PTHR24198:SF165">
    <property type="entry name" value="ANKYRIN REPEAT-CONTAINING PROTEIN-RELATED"/>
    <property type="match status" value="1"/>
</dbReference>
<dbReference type="PRINTS" id="PR01415">
    <property type="entry name" value="ANKYRIN"/>
</dbReference>
<dbReference type="PROSITE" id="PS50225">
    <property type="entry name" value="SOCS"/>
    <property type="match status" value="1"/>
</dbReference>
<dbReference type="PROSITE" id="PS50088">
    <property type="entry name" value="ANK_REPEAT"/>
    <property type="match status" value="5"/>
</dbReference>
<dbReference type="InterPro" id="IPR036770">
    <property type="entry name" value="Ankyrin_rpt-contain_sf"/>
</dbReference>
<dbReference type="InterPro" id="IPR001496">
    <property type="entry name" value="SOCS_box"/>
</dbReference>
<protein>
    <submittedName>
        <fullName evidence="7 8">Ankyrin-1-like</fullName>
    </submittedName>
</protein>
<evidence type="ECO:0000313" key="8">
    <source>
        <dbReference type="RefSeq" id="XP_022321383.1"/>
    </source>
</evidence>
<dbReference type="PANTHER" id="PTHR24198">
    <property type="entry name" value="ANKYRIN REPEAT AND PROTEIN KINASE DOMAIN-CONTAINING PROTEIN"/>
    <property type="match status" value="1"/>
</dbReference>
<dbReference type="Gene3D" id="1.25.40.20">
    <property type="entry name" value="Ankyrin repeat-containing domain"/>
    <property type="match status" value="3"/>
</dbReference>
<dbReference type="Pfam" id="PF12796">
    <property type="entry name" value="Ank_2"/>
    <property type="match status" value="2"/>
</dbReference>
<dbReference type="Pfam" id="PF00023">
    <property type="entry name" value="Ank"/>
    <property type="match status" value="2"/>
</dbReference>
<dbReference type="PROSITE" id="PS50297">
    <property type="entry name" value="ANK_REP_REGION"/>
    <property type="match status" value="4"/>
</dbReference>
<sequence>MENDKVCGNPPKSKETKPETPESLQRLLADAITYQLPLTDLDLILKGGANVNGKVTKGLRPLHYATFVNSKETVSFLINNGASVNLTDDIGYSPLHICARKGYNDVMQVLIENGATINFCCNEDESVQESSRSLGYLTLEPLNIAIDHNHIDCVRLLLQSGAQSGNKYFMGYEINLVPLDHLQCLKLLIDHGADPNTRNRCGITPLMKACREQNIKAVEFLIEHGADLDIECPPRFEQKRAIHFAIQVGNLAITEILLKNGASRGRSENYRYSPLHEAIVKDQVEICKLLIKYGSDVNERSENYATPVMLVCGTEGLNNRKQLLEELLSNGGEVNAFSDHVSYTHPYLPPLTEYLKLEHEEAEFDIVSLLVKYGAKVSFRGTRGMMHVRDPHGILSLVKKYAQKEDMFRLFVESAFYFDIDGIKKNEMLAPEVKQYLVTLGSAPRDLKQLIRMSLQRLLGTCFPRKVQLLPMPPFLKAYLLFNV</sequence>
<dbReference type="SMART" id="SM00248">
    <property type="entry name" value="ANK"/>
    <property type="match status" value="7"/>
</dbReference>
<feature type="repeat" description="ANK" evidence="3">
    <location>
        <begin position="57"/>
        <end position="89"/>
    </location>
</feature>
<keyword evidence="6" id="KW-1185">Reference proteome</keyword>
<name>A0A8B8CZW0_CRAVI</name>
<proteinExistence type="predicted"/>
<dbReference type="KEGG" id="cvn:111122555"/>
<dbReference type="AlphaFoldDB" id="A0A8B8CZW0"/>
<feature type="repeat" description="ANK" evidence="3">
    <location>
        <begin position="201"/>
        <end position="233"/>
    </location>
</feature>